<evidence type="ECO:0000256" key="1">
    <source>
        <dbReference type="ARBA" id="ARBA00006464"/>
    </source>
</evidence>
<feature type="domain" description="Bacterial sugar transferase" evidence="3">
    <location>
        <begin position="55"/>
        <end position="242"/>
    </location>
</feature>
<keyword evidence="5" id="KW-1185">Reference proteome</keyword>
<accession>A0A380SZC6</accession>
<dbReference type="EC" id="2.7.8.-" evidence="4"/>
<keyword evidence="2" id="KW-1133">Transmembrane helix</keyword>
<reference evidence="5" key="1">
    <citation type="submission" date="2018-07" db="EMBL/GenBank/DDBJ databases">
        <authorList>
            <person name="Blom J."/>
        </authorList>
    </citation>
    <scope>NUCLEOTIDE SEQUENCE [LARGE SCALE GENOMIC DNA]</scope>
    <source>
        <strain evidence="5">CCOS 864</strain>
    </source>
</reference>
<organism evidence="4 5">
    <name type="scientific">Pseudomonas wadenswilerensis</name>
    <dbReference type="NCBI Taxonomy" id="1785161"/>
    <lineage>
        <taxon>Bacteria</taxon>
        <taxon>Pseudomonadati</taxon>
        <taxon>Pseudomonadota</taxon>
        <taxon>Gammaproteobacteria</taxon>
        <taxon>Pseudomonadales</taxon>
        <taxon>Pseudomonadaceae</taxon>
        <taxon>Pseudomonas</taxon>
    </lineage>
</organism>
<evidence type="ECO:0000259" key="3">
    <source>
        <dbReference type="Pfam" id="PF02397"/>
    </source>
</evidence>
<proteinExistence type="inferred from homology"/>
<evidence type="ECO:0000256" key="2">
    <source>
        <dbReference type="SAM" id="Phobius"/>
    </source>
</evidence>
<comment type="similarity">
    <text evidence="1">Belongs to the bacterial sugar transferase family.</text>
</comment>
<evidence type="ECO:0000313" key="4">
    <source>
        <dbReference type="EMBL" id="SUQ62934.1"/>
    </source>
</evidence>
<dbReference type="Proteomes" id="UP000255177">
    <property type="component" value="Unassembled WGS sequence"/>
</dbReference>
<dbReference type="Pfam" id="PF02397">
    <property type="entry name" value="Bac_transf"/>
    <property type="match status" value="1"/>
</dbReference>
<gene>
    <name evidence="4" type="primary">cpsE</name>
    <name evidence="4" type="ORF">CCOS864_02384</name>
</gene>
<dbReference type="AlphaFoldDB" id="A0A380SZC6"/>
<dbReference type="PANTHER" id="PTHR30576">
    <property type="entry name" value="COLANIC BIOSYNTHESIS UDP-GLUCOSE LIPID CARRIER TRANSFERASE"/>
    <property type="match status" value="1"/>
</dbReference>
<keyword evidence="2" id="KW-0812">Transmembrane</keyword>
<keyword evidence="2" id="KW-0472">Membrane</keyword>
<keyword evidence="4" id="KW-0808">Transferase</keyword>
<dbReference type="InterPro" id="IPR003362">
    <property type="entry name" value="Bact_transf"/>
</dbReference>
<name>A0A380SZC6_9PSED</name>
<dbReference type="GO" id="GO:0016780">
    <property type="term" value="F:phosphotransferase activity, for other substituted phosphate groups"/>
    <property type="evidence" value="ECO:0007669"/>
    <property type="project" value="TreeGrafter"/>
</dbReference>
<protein>
    <submittedName>
        <fullName evidence="4">Galactosyl transferase CpsE</fullName>
        <ecNumber evidence="4">2.7.8.-</ecNumber>
    </submittedName>
</protein>
<dbReference type="PANTHER" id="PTHR30576:SF10">
    <property type="entry name" value="SLL5057 PROTEIN"/>
    <property type="match status" value="1"/>
</dbReference>
<dbReference type="EMBL" id="UIDD01000007">
    <property type="protein sequence ID" value="SUQ62934.1"/>
    <property type="molecule type" value="Genomic_DNA"/>
</dbReference>
<dbReference type="RefSeq" id="WP_115086522.1">
    <property type="nucleotide sequence ID" value="NZ_CBCSFG010000013.1"/>
</dbReference>
<feature type="transmembrane region" description="Helical" evidence="2">
    <location>
        <begin position="56"/>
        <end position="80"/>
    </location>
</feature>
<evidence type="ECO:0000313" key="5">
    <source>
        <dbReference type="Proteomes" id="UP000255177"/>
    </source>
</evidence>
<sequence length="248" mass="28032">MTGQPKSAQLQALYQDKRMDPAHRQRIDAAIHMQGRGWLTGRAGGRPWTLSRTNRVLACFGALCILVLISPLLVPLAVLVKLSSPGPVFFVQKRTGYRGRTFGMYKFRTMVANAEALKDSVRHLNKHGADAIDFKIDKDPRVTPIGRWLRRSSLDELPNLFNVVRGDMRLVGPRPTSFNAYRYKDNHLARLSIHPGMTGLWQISGRSDIDFDQRVELDLSYINEQSLMLDLKILFKTPFKVFSGHGAS</sequence>